<dbReference type="Proteomes" id="UP001164746">
    <property type="component" value="Chromosome 16"/>
</dbReference>
<dbReference type="Gene3D" id="2.170.300.10">
    <property type="entry name" value="Tie2 ligand-binding domain superfamily"/>
    <property type="match status" value="1"/>
</dbReference>
<dbReference type="InterPro" id="IPR042635">
    <property type="entry name" value="MEGF10/SREC1/2-like"/>
</dbReference>
<gene>
    <name evidence="3" type="ORF">MAR_003188</name>
</gene>
<evidence type="ECO:0000313" key="3">
    <source>
        <dbReference type="EMBL" id="WAR29620.1"/>
    </source>
</evidence>
<keyword evidence="2" id="KW-0732">Signal</keyword>
<evidence type="ECO:0000256" key="2">
    <source>
        <dbReference type="SAM" id="SignalP"/>
    </source>
</evidence>
<keyword evidence="1" id="KW-0245">EGF-like domain</keyword>
<proteinExistence type="predicted"/>
<keyword evidence="4" id="KW-1185">Reference proteome</keyword>
<feature type="chain" id="PRO_5047116040" evidence="2">
    <location>
        <begin position="19"/>
        <end position="349"/>
    </location>
</feature>
<name>A0ABY7G5A8_MYAAR</name>
<protein>
    <submittedName>
        <fullName evidence="3">SREC-like protein</fullName>
    </submittedName>
</protein>
<sequence length="349" mass="37095">MATCMFVLFDTFYSLTCARDGTCSGGCKAGYYGAECDRQCDACLSKECEASSGVCSIGCIPGYYGNMCQTRCPTNCVECERTSGKYIIFSIVIKQQPWSKYTCHRVLHCISGARNVTCKRRDCTSCISTFYGLPRCDIVCNANCLPGLGRQCDQSTGKCVHGCHGGFYGDDCQESCGQCASGVCGTNGACNGCNVGYYGSKCTLTCSDNCESAASGRPCAQTNGFCSNGCRPGYFGDACSVQCPARLDPQAFIALTTSNLHFDVRILFPCRCSPAFCVRSTGDCGTCQEGYYGPKCDNACNNCFESRCSSVNGDCTSGCTVGKYGSKCNTDCKSTCNDGSCDQTSGQCE</sequence>
<feature type="signal peptide" evidence="2">
    <location>
        <begin position="1"/>
        <end position="18"/>
    </location>
</feature>
<reference evidence="3" key="1">
    <citation type="submission" date="2022-11" db="EMBL/GenBank/DDBJ databases">
        <title>Centuries of genome instability and evolution in soft-shell clam transmissible cancer (bioRxiv).</title>
        <authorList>
            <person name="Hart S.F.M."/>
            <person name="Yonemitsu M.A."/>
            <person name="Giersch R.M."/>
            <person name="Beal B.F."/>
            <person name="Arriagada G."/>
            <person name="Davis B.W."/>
            <person name="Ostrander E.A."/>
            <person name="Goff S.P."/>
            <person name="Metzger M.J."/>
        </authorList>
    </citation>
    <scope>NUCLEOTIDE SEQUENCE</scope>
    <source>
        <strain evidence="3">MELC-2E11</strain>
        <tissue evidence="3">Siphon/mantle</tissue>
    </source>
</reference>
<feature type="non-terminal residue" evidence="3">
    <location>
        <position position="1"/>
    </location>
</feature>
<organism evidence="3 4">
    <name type="scientific">Mya arenaria</name>
    <name type="common">Soft-shell clam</name>
    <dbReference type="NCBI Taxonomy" id="6604"/>
    <lineage>
        <taxon>Eukaryota</taxon>
        <taxon>Metazoa</taxon>
        <taxon>Spiralia</taxon>
        <taxon>Lophotrochozoa</taxon>
        <taxon>Mollusca</taxon>
        <taxon>Bivalvia</taxon>
        <taxon>Autobranchia</taxon>
        <taxon>Heteroconchia</taxon>
        <taxon>Euheterodonta</taxon>
        <taxon>Imparidentia</taxon>
        <taxon>Neoheterodontei</taxon>
        <taxon>Myida</taxon>
        <taxon>Myoidea</taxon>
        <taxon>Myidae</taxon>
        <taxon>Mya</taxon>
    </lineage>
</organism>
<evidence type="ECO:0000313" key="4">
    <source>
        <dbReference type="Proteomes" id="UP001164746"/>
    </source>
</evidence>
<dbReference type="EMBL" id="CP111027">
    <property type="protein sequence ID" value="WAR29620.1"/>
    <property type="molecule type" value="Genomic_DNA"/>
</dbReference>
<accession>A0ABY7G5A8</accession>
<evidence type="ECO:0000256" key="1">
    <source>
        <dbReference type="ARBA" id="ARBA00022536"/>
    </source>
</evidence>
<dbReference type="PANTHER" id="PTHR24043">
    <property type="entry name" value="SCAVENGER RECEPTOR CLASS F"/>
    <property type="match status" value="1"/>
</dbReference>